<dbReference type="InterPro" id="IPR000014">
    <property type="entry name" value="PAS"/>
</dbReference>
<dbReference type="Gene3D" id="3.30.450.20">
    <property type="entry name" value="PAS domain"/>
    <property type="match status" value="3"/>
</dbReference>
<dbReference type="GO" id="GO:0000155">
    <property type="term" value="F:phosphorelay sensor kinase activity"/>
    <property type="evidence" value="ECO:0007669"/>
    <property type="project" value="InterPro"/>
</dbReference>
<dbReference type="Pfam" id="PF00512">
    <property type="entry name" value="HisKA"/>
    <property type="match status" value="1"/>
</dbReference>
<evidence type="ECO:0000259" key="7">
    <source>
        <dbReference type="PROSITE" id="PS50112"/>
    </source>
</evidence>
<name>A0A9W7NJ21_9PROT</name>
<evidence type="ECO:0000256" key="1">
    <source>
        <dbReference type="ARBA" id="ARBA00000085"/>
    </source>
</evidence>
<dbReference type="Pfam" id="PF08448">
    <property type="entry name" value="PAS_4"/>
    <property type="match status" value="2"/>
</dbReference>
<dbReference type="SMART" id="SM00387">
    <property type="entry name" value="HATPase_c"/>
    <property type="match status" value="1"/>
</dbReference>
<accession>A0A9W7NJ21</accession>
<comment type="caution">
    <text evidence="9">The sequence shown here is derived from an EMBL/GenBank/DDBJ whole genome shotgun (WGS) entry which is preliminary data.</text>
</comment>
<dbReference type="OrthoDB" id="8477115at2"/>
<dbReference type="AlphaFoldDB" id="A0A9W7NJ21"/>
<evidence type="ECO:0000256" key="5">
    <source>
        <dbReference type="ARBA" id="ARBA00022777"/>
    </source>
</evidence>
<dbReference type="PROSITE" id="PS50112">
    <property type="entry name" value="PAS"/>
    <property type="match status" value="1"/>
</dbReference>
<dbReference type="SUPFAM" id="SSF55874">
    <property type="entry name" value="ATPase domain of HSP90 chaperone/DNA topoisomerase II/histidine kinase"/>
    <property type="match status" value="1"/>
</dbReference>
<feature type="domain" description="PAC" evidence="8">
    <location>
        <begin position="443"/>
        <end position="495"/>
    </location>
</feature>
<dbReference type="InterPro" id="IPR003661">
    <property type="entry name" value="HisK_dim/P_dom"/>
</dbReference>
<keyword evidence="3" id="KW-0597">Phosphoprotein</keyword>
<dbReference type="PANTHER" id="PTHR43304:SF1">
    <property type="entry name" value="PAC DOMAIN-CONTAINING PROTEIN"/>
    <property type="match status" value="1"/>
</dbReference>
<dbReference type="PANTHER" id="PTHR43304">
    <property type="entry name" value="PHYTOCHROME-LIKE PROTEIN CPH1"/>
    <property type="match status" value="1"/>
</dbReference>
<dbReference type="EMBL" id="QOKW01000010">
    <property type="protein sequence ID" value="KAA0680077.1"/>
    <property type="molecule type" value="Genomic_DNA"/>
</dbReference>
<dbReference type="InterPro" id="IPR000700">
    <property type="entry name" value="PAS-assoc_C"/>
</dbReference>
<comment type="catalytic activity">
    <reaction evidence="1">
        <text>ATP + protein L-histidine = ADP + protein N-phospho-L-histidine.</text>
        <dbReference type="EC" id="2.7.13.3"/>
    </reaction>
</comment>
<dbReference type="CDD" id="cd00130">
    <property type="entry name" value="PAS"/>
    <property type="match status" value="2"/>
</dbReference>
<proteinExistence type="predicted"/>
<dbReference type="PROSITE" id="PS50113">
    <property type="entry name" value="PAC"/>
    <property type="match status" value="1"/>
</dbReference>
<reference evidence="9 10" key="1">
    <citation type="submission" date="2018-07" db="EMBL/GenBank/DDBJ databases">
        <title>Genome sequence of Azospirillum sp. ATCC 49961.</title>
        <authorList>
            <person name="Sant'Anna F.H."/>
            <person name="Baldani J.I."/>
            <person name="Zilli J.E."/>
            <person name="Reis V.M."/>
            <person name="Hartmann A."/>
            <person name="Cruz L."/>
            <person name="de Souza E.M."/>
            <person name="de Oliveira Pedrosa F."/>
            <person name="Passaglia L.M.P."/>
        </authorList>
    </citation>
    <scope>NUCLEOTIDE SEQUENCE [LARGE SCALE GENOMIC DNA]</scope>
    <source>
        <strain evidence="9 10">ATCC 49961</strain>
    </source>
</reference>
<dbReference type="SUPFAM" id="SSF55785">
    <property type="entry name" value="PYP-like sensor domain (PAS domain)"/>
    <property type="match status" value="3"/>
</dbReference>
<evidence type="ECO:0000259" key="8">
    <source>
        <dbReference type="PROSITE" id="PS50113"/>
    </source>
</evidence>
<dbReference type="SMART" id="SM00091">
    <property type="entry name" value="PAS"/>
    <property type="match status" value="3"/>
</dbReference>
<evidence type="ECO:0000256" key="3">
    <source>
        <dbReference type="ARBA" id="ARBA00022553"/>
    </source>
</evidence>
<dbReference type="InterPro" id="IPR013656">
    <property type="entry name" value="PAS_4"/>
</dbReference>
<keyword evidence="10" id="KW-1185">Reference proteome</keyword>
<dbReference type="SMART" id="SM00388">
    <property type="entry name" value="HisKA"/>
    <property type="match status" value="1"/>
</dbReference>
<dbReference type="Proteomes" id="UP000480854">
    <property type="component" value="Unassembled WGS sequence"/>
</dbReference>
<dbReference type="SMART" id="SM00086">
    <property type="entry name" value="PAC"/>
    <property type="match status" value="3"/>
</dbReference>
<dbReference type="InterPro" id="IPR036097">
    <property type="entry name" value="HisK_dim/P_sf"/>
</dbReference>
<dbReference type="EC" id="2.7.13.3" evidence="2"/>
<sequence>MRSGKGYAQEATGMFPLPFRYFCKHRKGVAQEKSVTICRWTHAGCDVVSPGNWRRLRFSVCPAFRRSMHYRRSAGRCVATATGSTDIQAAMNMARALRRTSYRNRSTGRLAKAGRGLSGGPVGLDALRSPVWLFGMDDGGLRWANRSARDLCGTADGQPLPEDARARLALHRAAFARGKAVRERLTFRTRRGPVAVDCLCSGWDEGGRAGLLVEGRLIEGRLASEAPPPRPDADVADVTEVDDSRARLDAILANAPVGILIVDGQRRILRTNEAMGSIVQRPMAAMAGASVRIIYGDDAVFEDIGRRAYPVMARGETFDDTIPMRRGDGCEIWCRIIGRRIHKDLPALGYVWIVEDVTVRRRAEQTVNDRIAFQRVLLDTVPVPIFIQDVSGFYTDANATLEDWLGLDRLALFGKMVSDLAPQELADQDHAANEALLSTGRTQTFETQVRCADGALRDVVVSKAVYCRNGGRPAGIVGAMVDISERKRAEQALLERHALFEQMFVASRAVKLLIDPASGVIEDANPAAAAYYGHPLETLRGLPLDAISVPPEEGAPEGLVSGTGWVRHEGSLTALSRHRLSSGEVRDVEIYGSPVRVNGRRLLLSLVHDITERRRAEAALHGKTAELERSNAELEAFAYVASHDLRQPLRTINSYLTLIQSDLAGTLDAETEEYMRFARDGAQRMDRLIVDLLEYSRVGRRTRGFNPVDLDGVVGTALQNLQAAMAEASASVTVEGALPNVAGDENELVRLFQNLIGNAVKYRRPDTAPVVRITCRRDGAHWVFGVRDNGIGIAPEHRERVFGIFQRLHRREEYEGTGVGLAVCKKIVEHHGGHIRVEAAEGEGSLFRFTLPVERPGERLGERRGEPSAGGHE</sequence>
<feature type="domain" description="PAS" evidence="7">
    <location>
        <begin position="370"/>
        <end position="439"/>
    </location>
</feature>
<evidence type="ECO:0000259" key="6">
    <source>
        <dbReference type="PROSITE" id="PS50109"/>
    </source>
</evidence>
<dbReference type="Pfam" id="PF02518">
    <property type="entry name" value="HATPase_c"/>
    <property type="match status" value="1"/>
</dbReference>
<dbReference type="Gene3D" id="1.10.287.130">
    <property type="match status" value="1"/>
</dbReference>
<dbReference type="PRINTS" id="PR00344">
    <property type="entry name" value="BCTRLSENSOR"/>
</dbReference>
<evidence type="ECO:0000256" key="4">
    <source>
        <dbReference type="ARBA" id="ARBA00022679"/>
    </source>
</evidence>
<dbReference type="SUPFAM" id="SSF47384">
    <property type="entry name" value="Homodimeric domain of signal transducing histidine kinase"/>
    <property type="match status" value="1"/>
</dbReference>
<dbReference type="InterPro" id="IPR004358">
    <property type="entry name" value="Sig_transdc_His_kin-like_C"/>
</dbReference>
<dbReference type="CDD" id="cd16921">
    <property type="entry name" value="HATPase_FilI-like"/>
    <property type="match status" value="1"/>
</dbReference>
<evidence type="ECO:0000313" key="9">
    <source>
        <dbReference type="EMBL" id="KAA0680077.1"/>
    </source>
</evidence>
<dbReference type="Gene3D" id="3.30.565.10">
    <property type="entry name" value="Histidine kinase-like ATPase, C-terminal domain"/>
    <property type="match status" value="1"/>
</dbReference>
<organism evidence="9 10">
    <name type="scientific">Roseomonas genomospecies 6</name>
    <dbReference type="NCBI Taxonomy" id="214106"/>
    <lineage>
        <taxon>Bacteria</taxon>
        <taxon>Pseudomonadati</taxon>
        <taxon>Pseudomonadota</taxon>
        <taxon>Alphaproteobacteria</taxon>
        <taxon>Acetobacterales</taxon>
        <taxon>Roseomonadaceae</taxon>
        <taxon>Roseomonas</taxon>
    </lineage>
</organism>
<dbReference type="FunFam" id="3.30.565.10:FF:000006">
    <property type="entry name" value="Sensor histidine kinase WalK"/>
    <property type="match status" value="1"/>
</dbReference>
<dbReference type="InterPro" id="IPR036890">
    <property type="entry name" value="HATPase_C_sf"/>
</dbReference>
<keyword evidence="5" id="KW-0418">Kinase</keyword>
<keyword evidence="4" id="KW-0808">Transferase</keyword>
<dbReference type="PROSITE" id="PS50109">
    <property type="entry name" value="HIS_KIN"/>
    <property type="match status" value="1"/>
</dbReference>
<protein>
    <recommendedName>
        <fullName evidence="2">histidine kinase</fullName>
        <ecNumber evidence="2">2.7.13.3</ecNumber>
    </recommendedName>
</protein>
<dbReference type="InterPro" id="IPR005467">
    <property type="entry name" value="His_kinase_dom"/>
</dbReference>
<dbReference type="InterPro" id="IPR013767">
    <property type="entry name" value="PAS_fold"/>
</dbReference>
<evidence type="ECO:0000256" key="2">
    <source>
        <dbReference type="ARBA" id="ARBA00012438"/>
    </source>
</evidence>
<dbReference type="GO" id="GO:0006355">
    <property type="term" value="P:regulation of DNA-templated transcription"/>
    <property type="evidence" value="ECO:0007669"/>
    <property type="project" value="InterPro"/>
</dbReference>
<dbReference type="CDD" id="cd00082">
    <property type="entry name" value="HisKA"/>
    <property type="match status" value="1"/>
</dbReference>
<dbReference type="InterPro" id="IPR003594">
    <property type="entry name" value="HATPase_dom"/>
</dbReference>
<dbReference type="InterPro" id="IPR052162">
    <property type="entry name" value="Sensor_kinase/Photoreceptor"/>
</dbReference>
<dbReference type="InterPro" id="IPR035965">
    <property type="entry name" value="PAS-like_dom_sf"/>
</dbReference>
<dbReference type="InterPro" id="IPR001610">
    <property type="entry name" value="PAC"/>
</dbReference>
<feature type="domain" description="Histidine kinase" evidence="6">
    <location>
        <begin position="640"/>
        <end position="855"/>
    </location>
</feature>
<evidence type="ECO:0000313" key="10">
    <source>
        <dbReference type="Proteomes" id="UP000480854"/>
    </source>
</evidence>
<dbReference type="Pfam" id="PF00989">
    <property type="entry name" value="PAS"/>
    <property type="match status" value="1"/>
</dbReference>
<dbReference type="NCBIfam" id="TIGR00229">
    <property type="entry name" value="sensory_box"/>
    <property type="match status" value="3"/>
</dbReference>
<gene>
    <name evidence="9" type="ORF">DS843_14940</name>
</gene>